<gene>
    <name evidence="1" type="ORF">JCM21738_5464</name>
</gene>
<dbReference type="Proteomes" id="UP000018949">
    <property type="component" value="Unassembled WGS sequence"/>
</dbReference>
<organism evidence="1 2">
    <name type="scientific">Mesobacillus boroniphilus JCM 21738</name>
    <dbReference type="NCBI Taxonomy" id="1294265"/>
    <lineage>
        <taxon>Bacteria</taxon>
        <taxon>Bacillati</taxon>
        <taxon>Bacillota</taxon>
        <taxon>Bacilli</taxon>
        <taxon>Bacillales</taxon>
        <taxon>Bacillaceae</taxon>
        <taxon>Mesobacillus</taxon>
    </lineage>
</organism>
<dbReference type="RefSeq" id="WP_035210190.1">
    <property type="nucleotide sequence ID" value="NZ_BAUW01000166.1"/>
</dbReference>
<protein>
    <submittedName>
        <fullName evidence="1">Uncharacterized protein</fullName>
    </submittedName>
</protein>
<evidence type="ECO:0000313" key="2">
    <source>
        <dbReference type="Proteomes" id="UP000018949"/>
    </source>
</evidence>
<accession>W4RVA7</accession>
<name>W4RVA7_9BACI</name>
<dbReference type="AlphaFoldDB" id="W4RVA7"/>
<reference evidence="1 2" key="1">
    <citation type="submission" date="2013-12" db="EMBL/GenBank/DDBJ databases">
        <title>NBRP : Genome information of microbial organism related human and environment.</title>
        <authorList>
            <person name="Hattori M."/>
            <person name="Oshima K."/>
            <person name="Inaba H."/>
            <person name="Suda W."/>
            <person name="Sakamoto M."/>
            <person name="Iino T."/>
            <person name="Kitahara M."/>
            <person name="Oshida Y."/>
            <person name="Iida T."/>
            <person name="Kudo T."/>
            <person name="Itoh T."/>
            <person name="Ahmed I."/>
            <person name="Ohkuma M."/>
        </authorList>
    </citation>
    <scope>NUCLEOTIDE SEQUENCE [LARGE SCALE GENOMIC DNA]</scope>
    <source>
        <strain evidence="1 2">JCM 21738</strain>
    </source>
</reference>
<evidence type="ECO:0000313" key="1">
    <source>
        <dbReference type="EMBL" id="GAE48350.1"/>
    </source>
</evidence>
<comment type="caution">
    <text evidence="1">The sequence shown here is derived from an EMBL/GenBank/DDBJ whole genome shotgun (WGS) entry which is preliminary data.</text>
</comment>
<dbReference type="EMBL" id="BAUW01000166">
    <property type="protein sequence ID" value="GAE48350.1"/>
    <property type="molecule type" value="Genomic_DNA"/>
</dbReference>
<sequence length="88" mass="9571">MDLIFGGILVLLFIAAVSLSLYYQRKNQINHLPHNNPKAFLEKGLRQEGKKLVAVIGGDAVHATSATILSMMQPGGKTAWIINSLMPV</sequence>
<proteinExistence type="predicted"/>
<keyword evidence="2" id="KW-1185">Reference proteome</keyword>